<feature type="compositionally biased region" description="Basic and acidic residues" evidence="1">
    <location>
        <begin position="380"/>
        <end position="401"/>
    </location>
</feature>
<dbReference type="EMBL" id="JAAAHY010000378">
    <property type="protein sequence ID" value="KAF9964315.1"/>
    <property type="molecule type" value="Genomic_DNA"/>
</dbReference>
<feature type="compositionally biased region" description="Basic and acidic residues" evidence="1">
    <location>
        <begin position="230"/>
        <end position="262"/>
    </location>
</feature>
<dbReference type="Proteomes" id="UP000738359">
    <property type="component" value="Unassembled WGS sequence"/>
</dbReference>
<feature type="region of interest" description="Disordered" evidence="1">
    <location>
        <begin position="1"/>
        <end position="95"/>
    </location>
</feature>
<proteinExistence type="predicted"/>
<evidence type="ECO:0000313" key="2">
    <source>
        <dbReference type="EMBL" id="KAF9964315.1"/>
    </source>
</evidence>
<accession>A0A9P6M3U3</accession>
<feature type="compositionally biased region" description="Polar residues" evidence="1">
    <location>
        <begin position="1"/>
        <end position="15"/>
    </location>
</feature>
<gene>
    <name evidence="2" type="ORF">BGZ70_006621</name>
</gene>
<name>A0A9P6M3U3_MORAP</name>
<reference evidence="2" key="1">
    <citation type="journal article" date="2020" name="Fungal Divers.">
        <title>Resolving the Mortierellaceae phylogeny through synthesis of multi-gene phylogenetics and phylogenomics.</title>
        <authorList>
            <person name="Vandepol N."/>
            <person name="Liber J."/>
            <person name="Desiro A."/>
            <person name="Na H."/>
            <person name="Kennedy M."/>
            <person name="Barry K."/>
            <person name="Grigoriev I.V."/>
            <person name="Miller A.N."/>
            <person name="O'Donnell K."/>
            <person name="Stajich J.E."/>
            <person name="Bonito G."/>
        </authorList>
    </citation>
    <scope>NUCLEOTIDE SEQUENCE</scope>
    <source>
        <strain evidence="2">CK1249</strain>
    </source>
</reference>
<organism evidence="2 3">
    <name type="scientific">Mortierella alpina</name>
    <name type="common">Oleaginous fungus</name>
    <name type="synonym">Mortierella renispora</name>
    <dbReference type="NCBI Taxonomy" id="64518"/>
    <lineage>
        <taxon>Eukaryota</taxon>
        <taxon>Fungi</taxon>
        <taxon>Fungi incertae sedis</taxon>
        <taxon>Mucoromycota</taxon>
        <taxon>Mortierellomycotina</taxon>
        <taxon>Mortierellomycetes</taxon>
        <taxon>Mortierellales</taxon>
        <taxon>Mortierellaceae</taxon>
        <taxon>Mortierella</taxon>
    </lineage>
</organism>
<sequence>MYSQSGQPAFSQPFPQQDAVHSAEEPLAAASMISHGADATSSSIRPRDGGLQKRAVASNSNGSKPDGPGTKLVSPPSPKLHGQKGPAILSVSGRKSSASTTKTLKTWIIRGGIAYLGYTAVFNCPPETSGVKGLYCKATNGLGGLVKPLVAPHYNAYLGPHVDHYVKPVVRQTHRVYLKVADPLVQGVFSAAGTVYKSTAKKHVDSAKDQIISILPYPFKPKSTATSADENAHNKKQHVDHEQDPHVDKVSRQPIHVEEVKDPLSATDEGIQDKESVVAAPEEPIADETTKPTAPVASGQEDPADAAGEPMAEEQLENIDPTAQGAAEETIAHEHDVPLTEEPEHGHKEAFEQPAETGDRIGDKAIDRDESLAEQTVGHEGQEQPLEHDVNSSGNHEHTEAKVLSGDMFDKIAAFKDSLRNMRETKESANDEHSTPHTNDQSHSDEPVPADPVPADPVPSNPAATDAAPADAAPADAAPADAAPADPVPADPVPEATPELDAQPTEDVPLVTEQVPVSTTHEAPEAITVESEPETAASTPEFLDIPTPDAVAEELPATEISKEDVVPVVAEEEVIHATDSVPGGSPNMDGALHEQTGDGSDKVEPHLVSHDEVKSEEESEDVRKQDLPQDQEQQQPETSDEQDATLQQQAA</sequence>
<keyword evidence="3" id="KW-1185">Reference proteome</keyword>
<feature type="region of interest" description="Disordered" evidence="1">
    <location>
        <begin position="223"/>
        <end position="310"/>
    </location>
</feature>
<protein>
    <submittedName>
        <fullName evidence="2">Uncharacterized protein</fullName>
    </submittedName>
</protein>
<feature type="region of interest" description="Disordered" evidence="1">
    <location>
        <begin position="571"/>
        <end position="651"/>
    </location>
</feature>
<evidence type="ECO:0000313" key="3">
    <source>
        <dbReference type="Proteomes" id="UP000738359"/>
    </source>
</evidence>
<evidence type="ECO:0000256" key="1">
    <source>
        <dbReference type="SAM" id="MobiDB-lite"/>
    </source>
</evidence>
<feature type="compositionally biased region" description="Low complexity" evidence="1">
    <location>
        <begin position="461"/>
        <end position="485"/>
    </location>
</feature>
<feature type="compositionally biased region" description="Basic and acidic residues" evidence="1">
    <location>
        <begin position="339"/>
        <end position="371"/>
    </location>
</feature>
<feature type="compositionally biased region" description="Pro residues" evidence="1">
    <location>
        <begin position="449"/>
        <end position="460"/>
    </location>
</feature>
<feature type="compositionally biased region" description="Basic and acidic residues" evidence="1">
    <location>
        <begin position="408"/>
        <end position="446"/>
    </location>
</feature>
<feature type="compositionally biased region" description="Basic and acidic residues" evidence="1">
    <location>
        <begin position="591"/>
        <end position="613"/>
    </location>
</feature>
<feature type="region of interest" description="Disordered" evidence="1">
    <location>
        <begin position="339"/>
        <end position="547"/>
    </location>
</feature>
<dbReference type="AlphaFoldDB" id="A0A9P6M3U3"/>
<dbReference type="OrthoDB" id="2438502at2759"/>
<comment type="caution">
    <text evidence="2">The sequence shown here is derived from an EMBL/GenBank/DDBJ whole genome shotgun (WGS) entry which is preliminary data.</text>
</comment>
<feature type="compositionally biased region" description="Low complexity" evidence="1">
    <location>
        <begin position="628"/>
        <end position="637"/>
    </location>
</feature>